<feature type="transmembrane region" description="Helical" evidence="7">
    <location>
        <begin position="356"/>
        <end position="385"/>
    </location>
</feature>
<reference evidence="9 10" key="1">
    <citation type="submission" date="2015-12" db="EMBL/GenBank/DDBJ databases">
        <title>Genome sequence of Thalassospira lucentensis MCCC 1A02072.</title>
        <authorList>
            <person name="Lu L."/>
            <person name="Lai Q."/>
            <person name="Shao Z."/>
            <person name="Qian P."/>
        </authorList>
    </citation>
    <scope>NUCLEOTIDE SEQUENCE [LARGE SCALE GENOMIC DNA]</scope>
    <source>
        <strain evidence="9 10">MCCC 1A02072</strain>
    </source>
</reference>
<feature type="transmembrane region" description="Helical" evidence="7">
    <location>
        <begin position="171"/>
        <end position="196"/>
    </location>
</feature>
<comment type="subunit">
    <text evidence="7">The complex comprises the extracytoplasmic solute receptor protein and the two transmembrane proteins.</text>
</comment>
<evidence type="ECO:0000256" key="3">
    <source>
        <dbReference type="ARBA" id="ARBA00022519"/>
    </source>
</evidence>
<dbReference type="InterPro" id="IPR010656">
    <property type="entry name" value="DctM"/>
</dbReference>
<comment type="caution">
    <text evidence="7">Lacks conserved residue(s) required for the propagation of feature annotation.</text>
</comment>
<keyword evidence="4 7" id="KW-0812">Transmembrane</keyword>
<dbReference type="GO" id="GO:0022857">
    <property type="term" value="F:transmembrane transporter activity"/>
    <property type="evidence" value="ECO:0007669"/>
    <property type="project" value="UniProtKB-UniRule"/>
</dbReference>
<name>A0A154LB77_9PROT</name>
<evidence type="ECO:0000256" key="7">
    <source>
        <dbReference type="RuleBase" id="RU369079"/>
    </source>
</evidence>
<keyword evidence="6 7" id="KW-0472">Membrane</keyword>
<keyword evidence="7" id="KW-0813">Transport</keyword>
<dbReference type="EMBL" id="LPVY01000002">
    <property type="protein sequence ID" value="KZB68948.1"/>
    <property type="molecule type" value="Genomic_DNA"/>
</dbReference>
<evidence type="ECO:0000256" key="5">
    <source>
        <dbReference type="ARBA" id="ARBA00022989"/>
    </source>
</evidence>
<evidence type="ECO:0000313" key="10">
    <source>
        <dbReference type="Proteomes" id="UP000076335"/>
    </source>
</evidence>
<feature type="transmembrane region" description="Helical" evidence="7">
    <location>
        <begin position="397"/>
        <end position="421"/>
    </location>
</feature>
<feature type="transmembrane region" description="Helical" evidence="7">
    <location>
        <begin position="136"/>
        <end position="159"/>
    </location>
</feature>
<dbReference type="GO" id="GO:0005886">
    <property type="term" value="C:plasma membrane"/>
    <property type="evidence" value="ECO:0007669"/>
    <property type="project" value="UniProtKB-SubCell"/>
</dbReference>
<proteinExistence type="inferred from homology"/>
<comment type="subcellular location">
    <subcellularLocation>
        <location evidence="1 7">Cell inner membrane</location>
        <topology evidence="1 7">Multi-pass membrane protein</topology>
    </subcellularLocation>
</comment>
<dbReference type="PANTHER" id="PTHR33362:SF3">
    <property type="entry name" value="SIALIC ACID TRAP TRANSPORTER PERMEASE PROTEIN SIAT"/>
    <property type="match status" value="1"/>
</dbReference>
<feature type="domain" description="TRAP C4-dicarboxylate transport system permease DctM subunit" evidence="8">
    <location>
        <begin position="8"/>
        <end position="416"/>
    </location>
</feature>
<evidence type="ECO:0000256" key="2">
    <source>
        <dbReference type="ARBA" id="ARBA00022475"/>
    </source>
</evidence>
<dbReference type="NCBIfam" id="TIGR00786">
    <property type="entry name" value="dctM"/>
    <property type="match status" value="1"/>
</dbReference>
<feature type="transmembrane region" description="Helical" evidence="7">
    <location>
        <begin position="272"/>
        <end position="294"/>
    </location>
</feature>
<evidence type="ECO:0000313" key="9">
    <source>
        <dbReference type="EMBL" id="KZB68948.1"/>
    </source>
</evidence>
<comment type="similarity">
    <text evidence="7">Belongs to the TRAP transporter large permease family.</text>
</comment>
<dbReference type="Proteomes" id="UP000076335">
    <property type="component" value="Unassembled WGS sequence"/>
</dbReference>
<accession>A0A154LB77</accession>
<keyword evidence="5 7" id="KW-1133">Transmembrane helix</keyword>
<organism evidence="9 10">
    <name type="scientific">Thalassospira lucentensis</name>
    <dbReference type="NCBI Taxonomy" id="168935"/>
    <lineage>
        <taxon>Bacteria</taxon>
        <taxon>Pseudomonadati</taxon>
        <taxon>Pseudomonadota</taxon>
        <taxon>Alphaproteobacteria</taxon>
        <taxon>Rhodospirillales</taxon>
        <taxon>Thalassospiraceae</taxon>
        <taxon>Thalassospira</taxon>
    </lineage>
</organism>
<dbReference type="AlphaFoldDB" id="A0A154LB77"/>
<dbReference type="InterPro" id="IPR004681">
    <property type="entry name" value="TRAP_DctM"/>
</dbReference>
<feature type="transmembrane region" description="Helical" evidence="7">
    <location>
        <begin position="314"/>
        <end position="344"/>
    </location>
</feature>
<dbReference type="PANTHER" id="PTHR33362">
    <property type="entry name" value="SIALIC ACID TRAP TRANSPORTER PERMEASE PROTEIN SIAT-RELATED"/>
    <property type="match status" value="1"/>
</dbReference>
<feature type="transmembrane region" description="Helical" evidence="7">
    <location>
        <begin position="49"/>
        <end position="71"/>
    </location>
</feature>
<protein>
    <recommendedName>
        <fullName evidence="7">TRAP transporter large permease protein</fullName>
    </recommendedName>
</protein>
<dbReference type="Pfam" id="PF06808">
    <property type="entry name" value="DctM"/>
    <property type="match status" value="1"/>
</dbReference>
<comment type="caution">
    <text evidence="9">The sequence shown here is derived from an EMBL/GenBank/DDBJ whole genome shotgun (WGS) entry which is preliminary data.</text>
</comment>
<feature type="transmembrane region" description="Helical" evidence="7">
    <location>
        <begin position="217"/>
        <end position="236"/>
    </location>
</feature>
<evidence type="ECO:0000256" key="4">
    <source>
        <dbReference type="ARBA" id="ARBA00022692"/>
    </source>
</evidence>
<evidence type="ECO:0000256" key="1">
    <source>
        <dbReference type="ARBA" id="ARBA00004429"/>
    </source>
</evidence>
<dbReference type="RefSeq" id="WP_062947850.1">
    <property type="nucleotide sequence ID" value="NZ_LPVY01000002.1"/>
</dbReference>
<keyword evidence="2" id="KW-1003">Cell membrane</keyword>
<gene>
    <name evidence="9" type="ORF">AUP42_08535</name>
</gene>
<keyword evidence="3 7" id="KW-0997">Cell inner membrane</keyword>
<evidence type="ECO:0000256" key="6">
    <source>
        <dbReference type="ARBA" id="ARBA00023136"/>
    </source>
</evidence>
<evidence type="ECO:0000259" key="8">
    <source>
        <dbReference type="Pfam" id="PF06808"/>
    </source>
</evidence>
<dbReference type="OrthoDB" id="7824289at2"/>
<sequence length="430" mass="45550">MLALIVLLALVGLIVFGVPIAVALAVTAIGTYVALGETAILTMLPQRMYSATTSFTLLAIPFFILAGNLMNTGGVTERIFRFASALVGHIRGGLGQVNVVASLIFSGMSGAAVADAAGLGQVEFKAMRDRGYDERFSAAITAASSTIGPVFPPSIPFVIFASLTGVSVVKLFLAGVVPGLLMAVALMAAVYVVAVIRKFPREMRASYRELWASFKAAFLPLGTPVIIIAGILTGIFTPTEAGVTASFYAAFLGLFVYREIRIADLPSILWNTLLHTIRVLFVIAAAGFFGWLLIHQRVPNSVITGLLSLSDNPAVIMSLIVVILLVLGMFLEGIAVIVITVPIFMPIMTTLGVDPVQFGVIMIMCSMIGLLTPPVGMVLFAISSVTQVPISPLVRELWPYLLGIVAVLVLVICIPQVSTWLPELVMGGGR</sequence>
<comment type="function">
    <text evidence="7">Part of the tripartite ATP-independent periplasmic (TRAP) transport system.</text>
</comment>
<dbReference type="PIRSF" id="PIRSF006066">
    <property type="entry name" value="HI0050"/>
    <property type="match status" value="1"/>
</dbReference>
<feature type="transmembrane region" description="Helical" evidence="7">
    <location>
        <begin position="242"/>
        <end position="260"/>
    </location>
</feature>